<reference evidence="2" key="1">
    <citation type="submission" date="2018-05" db="EMBL/GenBank/DDBJ databases">
        <authorList>
            <person name="Lanie J.A."/>
            <person name="Ng W.-L."/>
            <person name="Kazmierczak K.M."/>
            <person name="Andrzejewski T.M."/>
            <person name="Davidsen T.M."/>
            <person name="Wayne K.J."/>
            <person name="Tettelin H."/>
            <person name="Glass J.I."/>
            <person name="Rusch D."/>
            <person name="Podicherti R."/>
            <person name="Tsui H.-C.T."/>
            <person name="Winkler M.E."/>
        </authorList>
    </citation>
    <scope>NUCLEOTIDE SEQUENCE</scope>
</reference>
<feature type="transmembrane region" description="Helical" evidence="1">
    <location>
        <begin position="140"/>
        <end position="163"/>
    </location>
</feature>
<proteinExistence type="predicted"/>
<accession>A0A382REQ9</accession>
<evidence type="ECO:0000256" key="1">
    <source>
        <dbReference type="SAM" id="Phobius"/>
    </source>
</evidence>
<organism evidence="2">
    <name type="scientific">marine metagenome</name>
    <dbReference type="NCBI Taxonomy" id="408172"/>
    <lineage>
        <taxon>unclassified sequences</taxon>
        <taxon>metagenomes</taxon>
        <taxon>ecological metagenomes</taxon>
    </lineage>
</organism>
<dbReference type="AlphaFoldDB" id="A0A382REQ9"/>
<gene>
    <name evidence="2" type="ORF">METZ01_LOCUS348980</name>
</gene>
<protein>
    <submittedName>
        <fullName evidence="2">Uncharacterized protein</fullName>
    </submittedName>
</protein>
<sequence>KYFLVSPESNHIVYTAKIITFMDEGQTAIRFGFDYWRGFLYPIKDLFSDFELASYNQFPNIGREIKVNQGLYIGLAGELFWNFGIIFFLFSFLHGLILKKFTNWVFSGNLLGIIVYLLMLHTIIWHLYRGAGNSLIQKTLFLILALIIFKITIRIIMNIKYLSFRKYFIRFRRVS</sequence>
<keyword evidence="1" id="KW-1133">Transmembrane helix</keyword>
<feature type="non-terminal residue" evidence="2">
    <location>
        <position position="1"/>
    </location>
</feature>
<evidence type="ECO:0000313" key="2">
    <source>
        <dbReference type="EMBL" id="SVC96126.1"/>
    </source>
</evidence>
<name>A0A382REQ9_9ZZZZ</name>
<keyword evidence="1" id="KW-0472">Membrane</keyword>
<feature type="transmembrane region" description="Helical" evidence="1">
    <location>
        <begin position="110"/>
        <end position="128"/>
    </location>
</feature>
<dbReference type="EMBL" id="UINC01121164">
    <property type="protein sequence ID" value="SVC96126.1"/>
    <property type="molecule type" value="Genomic_DNA"/>
</dbReference>
<keyword evidence="1" id="KW-0812">Transmembrane</keyword>
<feature type="transmembrane region" description="Helical" evidence="1">
    <location>
        <begin position="79"/>
        <end position="98"/>
    </location>
</feature>